<reference evidence="1 2" key="1">
    <citation type="journal article" date="2020" name="Phytopathology">
        <title>Genome Sequence Resources of Colletotrichum truncatum, C. plurivorum, C. musicola, and C. sojae: Four Species Pathogenic to Soybean (Glycine max).</title>
        <authorList>
            <person name="Rogerio F."/>
            <person name="Boufleur T.R."/>
            <person name="Ciampi-Guillardi M."/>
            <person name="Sukno S.A."/>
            <person name="Thon M.R."/>
            <person name="Massola Junior N.S."/>
            <person name="Baroncelli R."/>
        </authorList>
    </citation>
    <scope>NUCLEOTIDE SEQUENCE [LARGE SCALE GENOMIC DNA]</scope>
    <source>
        <strain evidence="1 2">CMES1059</strain>
    </source>
</reference>
<name>A0ACC3YSR8_COLTU</name>
<accession>A0ACC3YSR8</accession>
<dbReference type="EMBL" id="VUJX02000006">
    <property type="protein sequence ID" value="KAL0934985.1"/>
    <property type="molecule type" value="Genomic_DNA"/>
</dbReference>
<evidence type="ECO:0000313" key="1">
    <source>
        <dbReference type="EMBL" id="KAL0934985.1"/>
    </source>
</evidence>
<sequence length="538" mass="60919">MLTKELQNPISSCLHSLLHPTLHPHTGTMAGHFRALLATPPAKSFPDQPQFSGFMKPCRFEGEVRNLEIVGTVPPELNGTFYRVMPDPQFPPHIENDPWFNGDGNVSAFRFHSGNVDFQQKYVRTEKFVREREANRALAGIFKPVIWGKYRNKYTDAVEFKVRTTANTNIYYFNKSLLAIKEDAPPYLMNPVTLETQGLCDFDGQLPSLTFTAHPKMDPSTGELVCFGYEAKGDGTPDVCYFSIGPDGRFNQTVWLVAPVVGMIHDFAVTENWVLFPMIPQVCDIERLKAGGEHWQWDPDIPIYIGVLPRRGAKGSDVKWFRTPNGFPGHTTNAYETSDGKIIFDLPLSDKNVFFWWPDKDGNAPDPRDISADYVRFEFDPRATESLDLPKPTVILKHDMEFPRIDERFAMKPHRHSYFDMMDPSLGTDFAAIMPVLGGGHPLYNALGHLDHVTGKLEVYYPGSTHMVQEPVFVPRREDAEEGDGFIVALVNNYRTMSSELHVVDTRRFTSPAAIVKVPMRLRAGLHGNWVDAKELQE</sequence>
<protein>
    <submittedName>
        <fullName evidence="1">Lignostilbene dioxygenase</fullName>
    </submittedName>
</protein>
<gene>
    <name evidence="1" type="ORF">CTRU02_209576</name>
</gene>
<proteinExistence type="predicted"/>
<keyword evidence="1" id="KW-0223">Dioxygenase</keyword>
<organism evidence="1 2">
    <name type="scientific">Colletotrichum truncatum</name>
    <name type="common">Anthracnose fungus</name>
    <name type="synonym">Colletotrichum capsici</name>
    <dbReference type="NCBI Taxonomy" id="5467"/>
    <lineage>
        <taxon>Eukaryota</taxon>
        <taxon>Fungi</taxon>
        <taxon>Dikarya</taxon>
        <taxon>Ascomycota</taxon>
        <taxon>Pezizomycotina</taxon>
        <taxon>Sordariomycetes</taxon>
        <taxon>Hypocreomycetidae</taxon>
        <taxon>Glomerellales</taxon>
        <taxon>Glomerellaceae</taxon>
        <taxon>Colletotrichum</taxon>
        <taxon>Colletotrichum truncatum species complex</taxon>
    </lineage>
</organism>
<keyword evidence="1" id="KW-0560">Oxidoreductase</keyword>
<dbReference type="Proteomes" id="UP000805649">
    <property type="component" value="Unassembled WGS sequence"/>
</dbReference>
<keyword evidence="2" id="KW-1185">Reference proteome</keyword>
<evidence type="ECO:0000313" key="2">
    <source>
        <dbReference type="Proteomes" id="UP000805649"/>
    </source>
</evidence>
<comment type="caution">
    <text evidence="1">The sequence shown here is derived from an EMBL/GenBank/DDBJ whole genome shotgun (WGS) entry which is preliminary data.</text>
</comment>